<keyword evidence="2" id="KW-1185">Reference proteome</keyword>
<sequence>MARLFSRLRRRRDQVVVFLHNIFKIERKMATPPSENAIVPKPEGDSEVSRMVINDTILRLVFETFLSRKYLLNTARVCWQWHRETMPHLNKVVDVTFSWTFHKDRVSKKGRNETEVNEDLLLRLKDQNSILSNQVREIRIIDYIPPDGIVAKRQRGSDFGAFGQLSEWAANDLILGPQGQLQQLVYVIPRLQLQGLRGVAWLGYPSAPDSFISMMSLHPSLDFKIGFGTARLPRERTESRQILIKFLTNIHATRVQNLTTFEYDIPAEPEGYSSMGMLGEVIRASPNLQTLSLFALPHPDSNQRTCPWAIDDGPVNKPFPTVKKLKLIGFGLDTLSATDRQAWKNLIQWDKLNSFTTDHKPFFNLHSTPNLKRLALLSPCGHVSSLPGEDDATRQALTGHTPLTHLVLYDEKLLSREVWNHHKQTLVSLTLHKTNSRLFINDLMFLPRLQHLAIDVTEGEQEWYDSSTMNHTKATTL</sequence>
<protein>
    <submittedName>
        <fullName evidence="1">Uncharacterized protein</fullName>
    </submittedName>
</protein>
<dbReference type="AlphaFoldDB" id="A0A1L7XH03"/>
<dbReference type="OrthoDB" id="10654297at2759"/>
<evidence type="ECO:0000313" key="2">
    <source>
        <dbReference type="Proteomes" id="UP000184330"/>
    </source>
</evidence>
<name>A0A1L7XH03_9HELO</name>
<gene>
    <name evidence="1" type="ORF">PAC_14233</name>
</gene>
<dbReference type="Proteomes" id="UP000184330">
    <property type="component" value="Unassembled WGS sequence"/>
</dbReference>
<reference evidence="1 2" key="1">
    <citation type="submission" date="2016-03" db="EMBL/GenBank/DDBJ databases">
        <authorList>
            <person name="Ploux O."/>
        </authorList>
    </citation>
    <scope>NUCLEOTIDE SEQUENCE [LARGE SCALE GENOMIC DNA]</scope>
    <source>
        <strain evidence="1 2">UAMH 11012</strain>
    </source>
</reference>
<evidence type="ECO:0000313" key="1">
    <source>
        <dbReference type="EMBL" id="CZR64335.1"/>
    </source>
</evidence>
<proteinExistence type="predicted"/>
<organism evidence="1 2">
    <name type="scientific">Phialocephala subalpina</name>
    <dbReference type="NCBI Taxonomy" id="576137"/>
    <lineage>
        <taxon>Eukaryota</taxon>
        <taxon>Fungi</taxon>
        <taxon>Dikarya</taxon>
        <taxon>Ascomycota</taxon>
        <taxon>Pezizomycotina</taxon>
        <taxon>Leotiomycetes</taxon>
        <taxon>Helotiales</taxon>
        <taxon>Mollisiaceae</taxon>
        <taxon>Phialocephala</taxon>
        <taxon>Phialocephala fortinii species complex</taxon>
    </lineage>
</organism>
<accession>A0A1L7XH03</accession>
<dbReference type="EMBL" id="FJOG01000026">
    <property type="protein sequence ID" value="CZR64335.1"/>
    <property type="molecule type" value="Genomic_DNA"/>
</dbReference>